<dbReference type="SUPFAM" id="SSF56796">
    <property type="entry name" value="Dehydroquinate synthase-like"/>
    <property type="match status" value="1"/>
</dbReference>
<feature type="domain" description="Alcohol dehydrogenase iron-type/glycerol dehydrogenase GldA" evidence="4">
    <location>
        <begin position="25"/>
        <end position="191"/>
    </location>
</feature>
<reference evidence="6 7" key="1">
    <citation type="submission" date="2017-08" db="EMBL/GenBank/DDBJ databases">
        <title>Fine stratification of microbial communities through a metagenomic profile of the photic zone.</title>
        <authorList>
            <person name="Haro-Moreno J.M."/>
            <person name="Lopez-Perez M."/>
            <person name="De La Torre J."/>
            <person name="Picazo A."/>
            <person name="Camacho A."/>
            <person name="Rodriguez-Valera F."/>
        </authorList>
    </citation>
    <scope>NUCLEOTIDE SEQUENCE [LARGE SCALE GENOMIC DNA]</scope>
    <source>
        <strain evidence="6">MED-G24</strain>
    </source>
</reference>
<gene>
    <name evidence="6" type="ORF">CNE99_10495</name>
</gene>
<dbReference type="FunFam" id="1.20.1090.10:FF:000001">
    <property type="entry name" value="Aldehyde-alcohol dehydrogenase"/>
    <property type="match status" value="1"/>
</dbReference>
<dbReference type="GO" id="GO:0004022">
    <property type="term" value="F:alcohol dehydrogenase (NAD+) activity"/>
    <property type="evidence" value="ECO:0007669"/>
    <property type="project" value="TreeGrafter"/>
</dbReference>
<dbReference type="PANTHER" id="PTHR11496">
    <property type="entry name" value="ALCOHOL DEHYDROGENASE"/>
    <property type="match status" value="1"/>
</dbReference>
<evidence type="ECO:0000313" key="6">
    <source>
        <dbReference type="EMBL" id="PDH35902.1"/>
    </source>
</evidence>
<proteinExistence type="inferred from homology"/>
<evidence type="ECO:0000256" key="2">
    <source>
        <dbReference type="ARBA" id="ARBA00007358"/>
    </source>
</evidence>
<dbReference type="CDD" id="cd08551">
    <property type="entry name" value="Fe-ADH"/>
    <property type="match status" value="1"/>
</dbReference>
<dbReference type="AlphaFoldDB" id="A0A2A5WHM1"/>
<name>A0A2A5WHM1_9GAMM</name>
<comment type="cofactor">
    <cofactor evidence="1">
        <name>Fe cation</name>
        <dbReference type="ChEBI" id="CHEBI:24875"/>
    </cofactor>
</comment>
<dbReference type="EMBL" id="NTKD01000079">
    <property type="protein sequence ID" value="PDH35902.1"/>
    <property type="molecule type" value="Genomic_DNA"/>
</dbReference>
<sequence length="392" mass="40693">MLGGPQTRGTDVLADQKFIVPPLPTIVFNRGASHQLSNQIQALGKSAALIVTDKNLAESGVLTPVLDALKAANLTVEVFDGVEPNPTDKNVEAGAEKLRTLGDACVVPIGGGSSMDCGKSIALFAANNHDTVEEMQASSPAPAQAPVIAVPTTAGTGSETNNACVITNTRLGRKTYVVHPSITPSFAVLDPDLTIGLPAYPTATCGYDVLTHAVEAFVSVRQSAYSDAIALEAIGKVATHLRNAVKDGQDVEARSQMLLGSAMAAIAFNVAGLGAVHGTGHAISARLNAAHGQTLATMLPHVMEFNMTEREEKYEQVARVLAPSGPATGAGAIDAALALRSDIGIDKSISDLGGEDDLLATLIEDAVADPVNYSNPRPVDPDSIEKMYRAAW</sequence>
<comment type="caution">
    <text evidence="6">The sequence shown here is derived from an EMBL/GenBank/DDBJ whole genome shotgun (WGS) entry which is preliminary data.</text>
</comment>
<evidence type="ECO:0000313" key="7">
    <source>
        <dbReference type="Proteomes" id="UP000219327"/>
    </source>
</evidence>
<organism evidence="6 7">
    <name type="scientific">OM182 bacterium MED-G24</name>
    <dbReference type="NCBI Taxonomy" id="1986255"/>
    <lineage>
        <taxon>Bacteria</taxon>
        <taxon>Pseudomonadati</taxon>
        <taxon>Pseudomonadota</taxon>
        <taxon>Gammaproteobacteria</taxon>
        <taxon>OMG group</taxon>
        <taxon>OM182 clade</taxon>
    </lineage>
</organism>
<feature type="domain" description="Fe-containing alcohol dehydrogenase-like C-terminal" evidence="5">
    <location>
        <begin position="202"/>
        <end position="392"/>
    </location>
</feature>
<evidence type="ECO:0000256" key="1">
    <source>
        <dbReference type="ARBA" id="ARBA00001962"/>
    </source>
</evidence>
<dbReference type="InterPro" id="IPR039697">
    <property type="entry name" value="Alcohol_dehydrogenase_Fe"/>
</dbReference>
<dbReference type="InterPro" id="IPR056798">
    <property type="entry name" value="ADH_Fe_C"/>
</dbReference>
<dbReference type="FunFam" id="3.40.50.1970:FF:000003">
    <property type="entry name" value="Alcohol dehydrogenase, iron-containing"/>
    <property type="match status" value="1"/>
</dbReference>
<dbReference type="Pfam" id="PF00465">
    <property type="entry name" value="Fe-ADH"/>
    <property type="match status" value="1"/>
</dbReference>
<dbReference type="Proteomes" id="UP000219327">
    <property type="component" value="Unassembled WGS sequence"/>
</dbReference>
<dbReference type="PANTHER" id="PTHR11496:SF102">
    <property type="entry name" value="ALCOHOL DEHYDROGENASE 4"/>
    <property type="match status" value="1"/>
</dbReference>
<evidence type="ECO:0000256" key="3">
    <source>
        <dbReference type="ARBA" id="ARBA00023002"/>
    </source>
</evidence>
<accession>A0A2A5WHM1</accession>
<dbReference type="Pfam" id="PF25137">
    <property type="entry name" value="ADH_Fe_C"/>
    <property type="match status" value="1"/>
</dbReference>
<evidence type="ECO:0000259" key="5">
    <source>
        <dbReference type="Pfam" id="PF25137"/>
    </source>
</evidence>
<evidence type="ECO:0000259" key="4">
    <source>
        <dbReference type="Pfam" id="PF00465"/>
    </source>
</evidence>
<dbReference type="GO" id="GO:0046872">
    <property type="term" value="F:metal ion binding"/>
    <property type="evidence" value="ECO:0007669"/>
    <property type="project" value="InterPro"/>
</dbReference>
<dbReference type="InterPro" id="IPR001670">
    <property type="entry name" value="ADH_Fe/GldA"/>
</dbReference>
<dbReference type="Gene3D" id="1.20.1090.10">
    <property type="entry name" value="Dehydroquinate synthase-like - alpha domain"/>
    <property type="match status" value="1"/>
</dbReference>
<keyword evidence="3" id="KW-0560">Oxidoreductase</keyword>
<dbReference type="Gene3D" id="3.40.50.1970">
    <property type="match status" value="1"/>
</dbReference>
<protein>
    <submittedName>
        <fullName evidence="6">Methanol dehydrogenase</fullName>
    </submittedName>
</protein>
<comment type="similarity">
    <text evidence="2">Belongs to the iron-containing alcohol dehydrogenase family.</text>
</comment>